<name>A0ABM8I3Y0_9FIRM</name>
<dbReference type="Proteomes" id="UP001305815">
    <property type="component" value="Chromosome"/>
</dbReference>
<keyword evidence="1" id="KW-1133">Transmembrane helix</keyword>
<proteinExistence type="predicted"/>
<keyword evidence="1" id="KW-0472">Membrane</keyword>
<evidence type="ECO:0008006" key="4">
    <source>
        <dbReference type="Google" id="ProtNLM"/>
    </source>
</evidence>
<reference evidence="3" key="1">
    <citation type="journal article" date="2023" name="Int. J. Syst. Evol. Microbiol.">
        <title>Claveliimonas bilis gen. nov., sp. nov., deoxycholic acid-producing bacteria isolated from human faeces, and reclassification of Sellimonas monacensis Zenner et al. 2021 as Claveliimonas monacensis comb. nov.</title>
        <authorList>
            <person name="Hisatomi A."/>
            <person name="Kastawa N.W.E.P.G."/>
            <person name="Song I."/>
            <person name="Ohkuma M."/>
            <person name="Fukiya S."/>
            <person name="Sakamoto M."/>
        </authorList>
    </citation>
    <scope>NUCLEOTIDE SEQUENCE [LARGE SCALE GENOMIC DNA]</scope>
    <source>
        <strain evidence="3">12BBH14</strain>
    </source>
</reference>
<sequence>MTDLKFRYRLSEEDWIEALLCLDYRRSGKFRQINIWILSILGAAALIAYIRSPDRFFLFLFLAVIILLDFYMAYGMDFLRNRKARKLASMQGEYEIEISDRQIVYREGQAKIKYSGAKIKWFRSDHVYVLKIERELFVLPRRILGTQQAERLETIFKNTNVPMIEIRVERRESIWERKKKQ</sequence>
<feature type="transmembrane region" description="Helical" evidence="1">
    <location>
        <begin position="33"/>
        <end position="50"/>
    </location>
</feature>
<organism evidence="2 3">
    <name type="scientific">Claveliimonas bilis</name>
    <dbReference type="NCBI Taxonomy" id="3028070"/>
    <lineage>
        <taxon>Bacteria</taxon>
        <taxon>Bacillati</taxon>
        <taxon>Bacillota</taxon>
        <taxon>Clostridia</taxon>
        <taxon>Lachnospirales</taxon>
        <taxon>Lachnospiraceae</taxon>
        <taxon>Claveliimonas</taxon>
    </lineage>
</organism>
<keyword evidence="1" id="KW-0812">Transmembrane</keyword>
<feature type="transmembrane region" description="Helical" evidence="1">
    <location>
        <begin position="56"/>
        <end position="76"/>
    </location>
</feature>
<accession>A0ABM8I3Y0</accession>
<protein>
    <recommendedName>
        <fullName evidence="4">YcxB-like protein domain-containing protein</fullName>
    </recommendedName>
</protein>
<evidence type="ECO:0000313" key="2">
    <source>
        <dbReference type="EMBL" id="BDZ76370.1"/>
    </source>
</evidence>
<gene>
    <name evidence="2" type="ORF">Lac1_05530</name>
</gene>
<keyword evidence="3" id="KW-1185">Reference proteome</keyword>
<dbReference type="RefSeq" id="WP_316266175.1">
    <property type="nucleotide sequence ID" value="NZ_AP027742.1"/>
</dbReference>
<evidence type="ECO:0000256" key="1">
    <source>
        <dbReference type="SAM" id="Phobius"/>
    </source>
</evidence>
<evidence type="ECO:0000313" key="3">
    <source>
        <dbReference type="Proteomes" id="UP001305815"/>
    </source>
</evidence>
<dbReference type="EMBL" id="AP027742">
    <property type="protein sequence ID" value="BDZ76370.1"/>
    <property type="molecule type" value="Genomic_DNA"/>
</dbReference>